<evidence type="ECO:0000256" key="1">
    <source>
        <dbReference type="SAM" id="Phobius"/>
    </source>
</evidence>
<evidence type="ECO:0000313" key="2">
    <source>
        <dbReference type="EMBL" id="MCW3475161.1"/>
    </source>
</evidence>
<organism evidence="2 3">
    <name type="scientific">Limobrevibacterium gyesilva</name>
    <dbReference type="NCBI Taxonomy" id="2991712"/>
    <lineage>
        <taxon>Bacteria</taxon>
        <taxon>Pseudomonadati</taxon>
        <taxon>Pseudomonadota</taxon>
        <taxon>Alphaproteobacteria</taxon>
        <taxon>Acetobacterales</taxon>
        <taxon>Acetobacteraceae</taxon>
        <taxon>Limobrevibacterium</taxon>
    </lineage>
</organism>
<dbReference type="AlphaFoldDB" id="A0AA41YK16"/>
<reference evidence="2" key="1">
    <citation type="submission" date="2022-09" db="EMBL/GenBank/DDBJ databases">
        <title>Rhodovastum sp. nov. RN2-1 isolated from soil in Seongnam, South Korea.</title>
        <authorList>
            <person name="Le N.T."/>
        </authorList>
    </citation>
    <scope>NUCLEOTIDE SEQUENCE</scope>
    <source>
        <strain evidence="2">RN2-1</strain>
    </source>
</reference>
<protein>
    <recommendedName>
        <fullName evidence="4">Transmembrane protein</fullName>
    </recommendedName>
</protein>
<accession>A0AA41YK16</accession>
<sequence length="192" mass="21625">MPAGTAELLAVPAIWRRRLLTALLLPVALVVVVLEDVVWAGALIVLRRLAELAAIRALATALRRLPGWAALPLFLVPEGVGRVGELWAVVLLVHGHTLSAALVYVLVRLLATLMAVFVYHACEPALLRIRWFAVLVGWARRVRDWAKARLQPLRARIRMAGRTAPGLVVRRFVATRRWIERRWLRLAAWSRR</sequence>
<evidence type="ECO:0008006" key="4">
    <source>
        <dbReference type="Google" id="ProtNLM"/>
    </source>
</evidence>
<feature type="transmembrane region" description="Helical" evidence="1">
    <location>
        <begin position="101"/>
        <end position="122"/>
    </location>
</feature>
<dbReference type="EMBL" id="JAPDNT010000006">
    <property type="protein sequence ID" value="MCW3475161.1"/>
    <property type="molecule type" value="Genomic_DNA"/>
</dbReference>
<keyword evidence="3" id="KW-1185">Reference proteome</keyword>
<reference evidence="2" key="2">
    <citation type="submission" date="2022-10" db="EMBL/GenBank/DDBJ databases">
        <authorList>
            <person name="Trinh H.N."/>
        </authorList>
    </citation>
    <scope>NUCLEOTIDE SEQUENCE</scope>
    <source>
        <strain evidence="2">RN2-1</strain>
    </source>
</reference>
<keyword evidence="1" id="KW-0812">Transmembrane</keyword>
<comment type="caution">
    <text evidence="2">The sequence shown here is derived from an EMBL/GenBank/DDBJ whole genome shotgun (WGS) entry which is preliminary data.</text>
</comment>
<proteinExistence type="predicted"/>
<keyword evidence="1" id="KW-0472">Membrane</keyword>
<gene>
    <name evidence="2" type="ORF">OL599_11315</name>
</gene>
<keyword evidence="1" id="KW-1133">Transmembrane helix</keyword>
<name>A0AA41YK16_9PROT</name>
<dbReference type="Proteomes" id="UP001165679">
    <property type="component" value="Unassembled WGS sequence"/>
</dbReference>
<feature type="transmembrane region" description="Helical" evidence="1">
    <location>
        <begin position="20"/>
        <end position="46"/>
    </location>
</feature>
<evidence type="ECO:0000313" key="3">
    <source>
        <dbReference type="Proteomes" id="UP001165679"/>
    </source>
</evidence>